<dbReference type="EMBL" id="KC977571">
    <property type="protein sequence ID" value="ATE82196.1"/>
    <property type="molecule type" value="Genomic_DNA"/>
</dbReference>
<evidence type="ECO:0000313" key="2">
    <source>
        <dbReference type="Proteomes" id="UP000204584"/>
    </source>
</evidence>
<name>A0A291ATR6_9VIRU</name>
<gene>
    <name evidence="1" type="ORF">psal_cds_580</name>
</gene>
<reference evidence="1 2" key="1">
    <citation type="journal article" date="2013" name="Science">
        <title>Pandoraviruses: amoeba viruses with genomes up to 2.5 Mb reaching that of parasitic eukaryotes.</title>
        <authorList>
            <person name="Philippe N."/>
            <person name="Legendre M."/>
            <person name="Doutre G."/>
            <person name="Coute Y."/>
            <person name="Poirot O."/>
            <person name="Lescot M."/>
            <person name="Arslan D."/>
            <person name="Seltzer V."/>
            <person name="Bertaux L."/>
            <person name="Bruley C."/>
            <person name="Garin J."/>
            <person name="Claverie J.M."/>
            <person name="Abergel C."/>
        </authorList>
    </citation>
    <scope>NUCLEOTIDE SEQUENCE [LARGE SCALE GENOMIC DNA]</scope>
</reference>
<dbReference type="GeneID" id="34568254"/>
<protein>
    <submittedName>
        <fullName evidence="1">Uncharacterized protein</fullName>
    </submittedName>
</protein>
<evidence type="ECO:0000313" key="1">
    <source>
        <dbReference type="EMBL" id="ATE82196.1"/>
    </source>
</evidence>
<dbReference type="RefSeq" id="YP_009430035.1">
    <property type="nucleotide sequence ID" value="NC_022098.1"/>
</dbReference>
<dbReference type="KEGG" id="vg:34568254"/>
<dbReference type="InterPro" id="IPR036047">
    <property type="entry name" value="F-box-like_dom_sf"/>
</dbReference>
<sequence>MEGAALPAETMCAIFLNLPDVWWSMAARTCRWWRACIQETARIRRKPGYHFLRQVSYSLAIDAAVRGGHVGVIDWLVQELDEPLDGAAAAAVWMATRAACSWQEAVVDAVREGADVAVVIWIARQSVGHTLPMAAAVVYDRDDCVDAILCERTVTDVGTSPHSCWARFPPGGYMSIGAHATACAVAAGKFGREPHSNNDMWRVGASTLFVAAIVGLPIDHLEPKIAGTCTARESRAREMLSAARWLEAHRPPFVPPTSNPCDSTAHNSDSTLDPATLNATALPEDVTAPPWPRMRQLRPCDLLPNGVLGTFCSLDTDCNYTASGTVYLLDLLGPLLIDPNDRQALHSCLPPSPGRHRLRGGCYGGKRPPFLWSYGGPFS</sequence>
<organism evidence="1 2">
    <name type="scientific">Pandoravirus salinus</name>
    <dbReference type="NCBI Taxonomy" id="1349410"/>
    <lineage>
        <taxon>Viruses</taxon>
        <taxon>Pandoravirus</taxon>
    </lineage>
</organism>
<dbReference type="SUPFAM" id="SSF81383">
    <property type="entry name" value="F-box domain"/>
    <property type="match status" value="1"/>
</dbReference>
<keyword evidence="2" id="KW-1185">Reference proteome</keyword>
<proteinExistence type="predicted"/>
<accession>A0A291ATR6</accession>
<dbReference type="Proteomes" id="UP000204584">
    <property type="component" value="Segment"/>
</dbReference>